<dbReference type="PANTHER" id="PTHR33797:SF2">
    <property type="entry name" value="ORGANIC HYDROPEROXIDE RESISTANCE PROTEIN-LIKE"/>
    <property type="match status" value="1"/>
</dbReference>
<evidence type="ECO:0000313" key="2">
    <source>
        <dbReference type="EMBL" id="MDK7187050.1"/>
    </source>
</evidence>
<comment type="similarity">
    <text evidence="1">Belongs to the OsmC/Ohr family.</text>
</comment>
<dbReference type="Gene3D" id="3.30.300.20">
    <property type="match status" value="1"/>
</dbReference>
<dbReference type="SUPFAM" id="SSF82784">
    <property type="entry name" value="OsmC-like"/>
    <property type="match status" value="1"/>
</dbReference>
<dbReference type="Proteomes" id="UP001229251">
    <property type="component" value="Unassembled WGS sequence"/>
</dbReference>
<protein>
    <submittedName>
        <fullName evidence="2">Organic hydroperoxide resistance protein</fullName>
    </submittedName>
</protein>
<evidence type="ECO:0000313" key="3">
    <source>
        <dbReference type="Proteomes" id="UP001229251"/>
    </source>
</evidence>
<dbReference type="RefSeq" id="WP_285065557.1">
    <property type="nucleotide sequence ID" value="NZ_JASOOE010000005.1"/>
</dbReference>
<dbReference type="EMBL" id="JASOOE010000005">
    <property type="protein sequence ID" value="MDK7187050.1"/>
    <property type="molecule type" value="Genomic_DNA"/>
</dbReference>
<sequence length="147" mass="15898">MSNYEKVYSTTAWNTGGRDGRSYLTDGSQSLKIATPKALGGSGEGTNPEELFALGYSACFHSALEVVKGQHQVKGASQVKQEIDLYKKPDAADFRLGTVIQVGIEGLDLDQVQKLAEEAHTVCPYSKATQGNIDVKIEAIDYDPEVK</sequence>
<dbReference type="NCBIfam" id="TIGR03561">
    <property type="entry name" value="organ_hyd_perox"/>
    <property type="match status" value="1"/>
</dbReference>
<dbReference type="InterPro" id="IPR019953">
    <property type="entry name" value="OHR"/>
</dbReference>
<evidence type="ECO:0000256" key="1">
    <source>
        <dbReference type="ARBA" id="ARBA00007378"/>
    </source>
</evidence>
<name>A0AAJ1Q5T5_9LACT</name>
<proteinExistence type="inferred from homology"/>
<dbReference type="Pfam" id="PF02566">
    <property type="entry name" value="OsmC"/>
    <property type="match status" value="1"/>
</dbReference>
<dbReference type="InterPro" id="IPR015946">
    <property type="entry name" value="KH_dom-like_a/b"/>
</dbReference>
<dbReference type="PANTHER" id="PTHR33797">
    <property type="entry name" value="ORGANIC HYDROPEROXIDE RESISTANCE PROTEIN-LIKE"/>
    <property type="match status" value="1"/>
</dbReference>
<dbReference type="InterPro" id="IPR036102">
    <property type="entry name" value="OsmC/Ohrsf"/>
</dbReference>
<accession>A0AAJ1Q5T5</accession>
<reference evidence="2" key="1">
    <citation type="submission" date="2023-05" db="EMBL/GenBank/DDBJ databases">
        <title>Cataloging the Phylogenetic Diversity of Human Bladder Bacteria.</title>
        <authorList>
            <person name="Du J."/>
        </authorList>
    </citation>
    <scope>NUCLEOTIDE SEQUENCE</scope>
    <source>
        <strain evidence="2">UMB1231</strain>
    </source>
</reference>
<organism evidence="2 3">
    <name type="scientific">Facklamia hominis</name>
    <dbReference type="NCBI Taxonomy" id="178214"/>
    <lineage>
        <taxon>Bacteria</taxon>
        <taxon>Bacillati</taxon>
        <taxon>Bacillota</taxon>
        <taxon>Bacilli</taxon>
        <taxon>Lactobacillales</taxon>
        <taxon>Aerococcaceae</taxon>
        <taxon>Facklamia</taxon>
    </lineage>
</organism>
<gene>
    <name evidence="2" type="ORF">QP433_03560</name>
</gene>
<dbReference type="InterPro" id="IPR003718">
    <property type="entry name" value="OsmC/Ohr_fam"/>
</dbReference>
<dbReference type="AlphaFoldDB" id="A0AAJ1Q5T5"/>
<dbReference type="GO" id="GO:0006979">
    <property type="term" value="P:response to oxidative stress"/>
    <property type="evidence" value="ECO:0007669"/>
    <property type="project" value="InterPro"/>
</dbReference>
<comment type="caution">
    <text evidence="2">The sequence shown here is derived from an EMBL/GenBank/DDBJ whole genome shotgun (WGS) entry which is preliminary data.</text>
</comment>